<gene>
    <name evidence="2" type="ORF">B296_00053162</name>
</gene>
<evidence type="ECO:0000313" key="2">
    <source>
        <dbReference type="EMBL" id="RRT36995.1"/>
    </source>
</evidence>
<name>A0A426XBZ4_ENSVE</name>
<feature type="region of interest" description="Disordered" evidence="1">
    <location>
        <begin position="1"/>
        <end position="81"/>
    </location>
</feature>
<dbReference type="Proteomes" id="UP000287651">
    <property type="component" value="Unassembled WGS sequence"/>
</dbReference>
<sequence length="81" mass="8712">MNLLGMKKVVAARAPRPEMSRPAVEPNAEKAMSVEVGPPLKRLKKSGDSLAPAPKSKPASGEGSNQKEKGVTRPRSMRDLY</sequence>
<proteinExistence type="predicted"/>
<comment type="caution">
    <text evidence="2">The sequence shown here is derived from an EMBL/GenBank/DDBJ whole genome shotgun (WGS) entry which is preliminary data.</text>
</comment>
<accession>A0A426XBZ4</accession>
<evidence type="ECO:0000313" key="3">
    <source>
        <dbReference type="Proteomes" id="UP000287651"/>
    </source>
</evidence>
<dbReference type="AlphaFoldDB" id="A0A426XBZ4"/>
<feature type="compositionally biased region" description="Basic and acidic residues" evidence="1">
    <location>
        <begin position="65"/>
        <end position="81"/>
    </location>
</feature>
<evidence type="ECO:0000256" key="1">
    <source>
        <dbReference type="SAM" id="MobiDB-lite"/>
    </source>
</evidence>
<protein>
    <submittedName>
        <fullName evidence="2">Uncharacterized protein</fullName>
    </submittedName>
</protein>
<organism evidence="2 3">
    <name type="scientific">Ensete ventricosum</name>
    <name type="common">Abyssinian banana</name>
    <name type="synonym">Musa ensete</name>
    <dbReference type="NCBI Taxonomy" id="4639"/>
    <lineage>
        <taxon>Eukaryota</taxon>
        <taxon>Viridiplantae</taxon>
        <taxon>Streptophyta</taxon>
        <taxon>Embryophyta</taxon>
        <taxon>Tracheophyta</taxon>
        <taxon>Spermatophyta</taxon>
        <taxon>Magnoliopsida</taxon>
        <taxon>Liliopsida</taxon>
        <taxon>Zingiberales</taxon>
        <taxon>Musaceae</taxon>
        <taxon>Ensete</taxon>
    </lineage>
</organism>
<reference evidence="2 3" key="1">
    <citation type="journal article" date="2014" name="Agronomy (Basel)">
        <title>A Draft Genome Sequence for Ensete ventricosum, the Drought-Tolerant Tree Against Hunger.</title>
        <authorList>
            <person name="Harrison J."/>
            <person name="Moore K.A."/>
            <person name="Paszkiewicz K."/>
            <person name="Jones T."/>
            <person name="Grant M."/>
            <person name="Ambacheew D."/>
            <person name="Muzemil S."/>
            <person name="Studholme D.J."/>
        </authorList>
    </citation>
    <scope>NUCLEOTIDE SEQUENCE [LARGE SCALE GENOMIC DNA]</scope>
</reference>
<dbReference type="EMBL" id="AMZH03022819">
    <property type="protein sequence ID" value="RRT36995.1"/>
    <property type="molecule type" value="Genomic_DNA"/>
</dbReference>